<dbReference type="EMBL" id="VRMG01000006">
    <property type="protein sequence ID" value="TXN30588.1"/>
    <property type="molecule type" value="Genomic_DNA"/>
</dbReference>
<dbReference type="InterPro" id="IPR000639">
    <property type="entry name" value="Epox_hydrolase-like"/>
</dbReference>
<keyword evidence="1 3" id="KW-0378">Hydrolase</keyword>
<dbReference type="AlphaFoldDB" id="A0A5C8USU1"/>
<comment type="caution">
    <text evidence="3">The sequence shown here is derived from an EMBL/GenBank/DDBJ whole genome shotgun (WGS) entry which is preliminary data.</text>
</comment>
<dbReference type="PANTHER" id="PTHR43329">
    <property type="entry name" value="EPOXIDE HYDROLASE"/>
    <property type="match status" value="1"/>
</dbReference>
<evidence type="ECO:0000256" key="1">
    <source>
        <dbReference type="ARBA" id="ARBA00022801"/>
    </source>
</evidence>
<gene>
    <name evidence="3" type="ORF">FVP33_08685</name>
</gene>
<dbReference type="RefSeq" id="WP_147783270.1">
    <property type="nucleotide sequence ID" value="NZ_VRMG01000006.1"/>
</dbReference>
<dbReference type="SUPFAM" id="SSF53474">
    <property type="entry name" value="alpha/beta-Hydrolases"/>
    <property type="match status" value="1"/>
</dbReference>
<organism evidence="3 4">
    <name type="scientific">Lacisediminihabitans profunda</name>
    <dbReference type="NCBI Taxonomy" id="2594790"/>
    <lineage>
        <taxon>Bacteria</taxon>
        <taxon>Bacillati</taxon>
        <taxon>Actinomycetota</taxon>
        <taxon>Actinomycetes</taxon>
        <taxon>Micrococcales</taxon>
        <taxon>Microbacteriaceae</taxon>
        <taxon>Lacisediminihabitans</taxon>
    </lineage>
</organism>
<name>A0A5C8USU1_9MICO</name>
<proteinExistence type="predicted"/>
<dbReference type="Gene3D" id="3.40.50.1820">
    <property type="entry name" value="alpha/beta hydrolase"/>
    <property type="match status" value="1"/>
</dbReference>
<evidence type="ECO:0000313" key="3">
    <source>
        <dbReference type="EMBL" id="TXN30588.1"/>
    </source>
</evidence>
<evidence type="ECO:0000313" key="4">
    <source>
        <dbReference type="Proteomes" id="UP000321379"/>
    </source>
</evidence>
<protein>
    <submittedName>
        <fullName evidence="3">Alpha/beta hydrolase</fullName>
    </submittedName>
</protein>
<feature type="domain" description="AB hydrolase-1" evidence="2">
    <location>
        <begin position="26"/>
        <end position="266"/>
    </location>
</feature>
<dbReference type="GO" id="GO:0016787">
    <property type="term" value="F:hydrolase activity"/>
    <property type="evidence" value="ECO:0007669"/>
    <property type="project" value="UniProtKB-KW"/>
</dbReference>
<accession>A0A5C8USU1</accession>
<dbReference type="PRINTS" id="PR00412">
    <property type="entry name" value="EPOXHYDRLASE"/>
</dbReference>
<keyword evidence="4" id="KW-1185">Reference proteome</keyword>
<dbReference type="Proteomes" id="UP000321379">
    <property type="component" value="Unassembled WGS sequence"/>
</dbReference>
<dbReference type="InterPro" id="IPR000073">
    <property type="entry name" value="AB_hydrolase_1"/>
</dbReference>
<dbReference type="Pfam" id="PF00561">
    <property type="entry name" value="Abhydrolase_1"/>
    <property type="match status" value="1"/>
</dbReference>
<evidence type="ECO:0000259" key="2">
    <source>
        <dbReference type="Pfam" id="PF00561"/>
    </source>
</evidence>
<reference evidence="3 4" key="1">
    <citation type="submission" date="2019-08" db="EMBL/GenBank/DDBJ databases">
        <title>Bacterial whole genome sequence for Glaciihabitans sp. CHu50b-6-2.</title>
        <authorList>
            <person name="Jin L."/>
        </authorList>
    </citation>
    <scope>NUCLEOTIDE SEQUENCE [LARGE SCALE GENOMIC DNA]</scope>
    <source>
        <strain evidence="3 4">CHu50b-6-2</strain>
    </source>
</reference>
<sequence>MSTTIVESSIATNGTNLNVAIAGSGPALLLMHGFPHTWRLWDRVIPVLAETHTVIAPDLRGLGASDRETRGFDARTLAADMLGLLDALGHVRADVAAIDAGAQPAFMLALEHPERVTRLVLMEALIGPLPGASAFLADGAPWWFGFHAVPGLAESIIAGHEGEYLDFFYTTGTHEHQGIPPVVRDSFVAAYQGRESLRCGFEYYRSTRTSGQQILTATSSRRLTVPTVTIGANTVGEATFGQLQPLTDHLEGRIIPNCGHIIPLDQPEELTAHLTGIFA</sequence>
<dbReference type="InterPro" id="IPR029058">
    <property type="entry name" value="AB_hydrolase_fold"/>
</dbReference>
<dbReference type="PRINTS" id="PR00111">
    <property type="entry name" value="ABHYDROLASE"/>
</dbReference>